<feature type="compositionally biased region" description="Basic residues" evidence="10">
    <location>
        <begin position="24"/>
        <end position="33"/>
    </location>
</feature>
<evidence type="ECO:0000256" key="6">
    <source>
        <dbReference type="PIRSR" id="PIRSR601382-1"/>
    </source>
</evidence>
<dbReference type="GO" id="GO:0016020">
    <property type="term" value="C:membrane"/>
    <property type="evidence" value="ECO:0007669"/>
    <property type="project" value="InterPro"/>
</dbReference>
<comment type="caution">
    <text evidence="11">The sequence shown here is derived from an EMBL/GenBank/DDBJ whole genome shotgun (WGS) entry which is preliminary data.</text>
</comment>
<evidence type="ECO:0000313" key="11">
    <source>
        <dbReference type="EMBL" id="KAG0255304.1"/>
    </source>
</evidence>
<feature type="active site" description="Proton donor" evidence="6">
    <location>
        <position position="136"/>
    </location>
</feature>
<comment type="pathway">
    <text evidence="2">Protein modification; protein glycosylation.</text>
</comment>
<dbReference type="InterPro" id="IPR036026">
    <property type="entry name" value="Seven-hairpin_glycosidases"/>
</dbReference>
<protein>
    <recommendedName>
        <fullName evidence="9">alpha-1,2-Mannosidase</fullName>
        <ecNumber evidence="9">3.2.1.-</ecNumber>
    </recommendedName>
</protein>
<dbReference type="InterPro" id="IPR012341">
    <property type="entry name" value="6hp_glycosidase-like_sf"/>
</dbReference>
<dbReference type="Proteomes" id="UP000807716">
    <property type="component" value="Unassembled WGS sequence"/>
</dbReference>
<dbReference type="InterPro" id="IPR050749">
    <property type="entry name" value="Glycosyl_Hydrolase_47"/>
</dbReference>
<feature type="compositionally biased region" description="Basic and acidic residues" evidence="10">
    <location>
        <begin position="13"/>
        <end position="23"/>
    </location>
</feature>
<evidence type="ECO:0000256" key="4">
    <source>
        <dbReference type="ARBA" id="ARBA00022801"/>
    </source>
</evidence>
<dbReference type="EMBL" id="JAAAJB010000466">
    <property type="protein sequence ID" value="KAG0255304.1"/>
    <property type="molecule type" value="Genomic_DNA"/>
</dbReference>
<evidence type="ECO:0000256" key="1">
    <source>
        <dbReference type="ARBA" id="ARBA00001913"/>
    </source>
</evidence>
<dbReference type="AlphaFoldDB" id="A0A9P6PW55"/>
<dbReference type="EC" id="3.2.1.-" evidence="9"/>
<dbReference type="PRINTS" id="PR00747">
    <property type="entry name" value="GLYHDRLASE47"/>
</dbReference>
<evidence type="ECO:0000256" key="7">
    <source>
        <dbReference type="PIRSR" id="PIRSR601382-2"/>
    </source>
</evidence>
<evidence type="ECO:0000256" key="5">
    <source>
        <dbReference type="ARBA" id="ARBA00023157"/>
    </source>
</evidence>
<dbReference type="Gene3D" id="1.50.10.10">
    <property type="match status" value="1"/>
</dbReference>
<keyword evidence="9" id="KW-0326">Glycosidase</keyword>
<accession>A0A9P6PW55</accession>
<keyword evidence="7" id="KW-0106">Calcium</keyword>
<sequence>MNPTYVPQPDDPPTARDRWERVRGKGTRSSLKKIQHVFERETDSEKATREQRLKAIRDSFLHAWNGYKEHAWGHDEVYPVSGGAKDNLGGWGATMIDSLDTMLIMGLNKEFDEALEWVKTKFDMTKDNSDDLNFFETTIRYMGGLIGAYDLSGEKVLLDKAKELGNIMLNAFKAGDFPASRVAVDINRQRTPDRYILAEVGTFQVEFTRLSMLTGNPIYETKARKVFDILDSQTSEITGLFPEYVELGMKHYSNFRAHIGGMTDSYYEYLLKEWILLDGKAPKYRNMFEQSMNATGAYLVSRPSDGSKEYAIIGHTETSTKDIDPIMEHLACFMGGALAMGSVYYDRPKDMVLARQITESCYLSYHHSESGLGPENFKFHGSTGSNGKSFDSHLPGTYYEQGLSHTIYILRPETLESLWILYRLTGDKRYPEQAWEIFQALERSCRTSIAYSALSNVHQSGSHSNNMESFFLAETLKYLYLMYSTPDVISLDDFVLNTEAHPFRRT</sequence>
<dbReference type="PANTHER" id="PTHR11742">
    <property type="entry name" value="MANNOSYL-OLIGOSACCHARIDE ALPHA-1,2-MANNOSIDASE-RELATED"/>
    <property type="match status" value="1"/>
</dbReference>
<evidence type="ECO:0000256" key="2">
    <source>
        <dbReference type="ARBA" id="ARBA00004922"/>
    </source>
</evidence>
<dbReference type="GO" id="GO:0005975">
    <property type="term" value="P:carbohydrate metabolic process"/>
    <property type="evidence" value="ECO:0007669"/>
    <property type="project" value="InterPro"/>
</dbReference>
<gene>
    <name evidence="11" type="ORF">DFQ27_006316</name>
</gene>
<evidence type="ECO:0000256" key="8">
    <source>
        <dbReference type="PIRSR" id="PIRSR601382-3"/>
    </source>
</evidence>
<evidence type="ECO:0000313" key="12">
    <source>
        <dbReference type="Proteomes" id="UP000807716"/>
    </source>
</evidence>
<feature type="disulfide bond" evidence="8">
    <location>
        <begin position="332"/>
        <end position="361"/>
    </location>
</feature>
<proteinExistence type="inferred from homology"/>
<keyword evidence="12" id="KW-1185">Reference proteome</keyword>
<feature type="active site" evidence="6">
    <location>
        <position position="413"/>
    </location>
</feature>
<evidence type="ECO:0000256" key="3">
    <source>
        <dbReference type="ARBA" id="ARBA00007658"/>
    </source>
</evidence>
<organism evidence="11 12">
    <name type="scientific">Actinomortierella ambigua</name>
    <dbReference type="NCBI Taxonomy" id="1343610"/>
    <lineage>
        <taxon>Eukaryota</taxon>
        <taxon>Fungi</taxon>
        <taxon>Fungi incertae sedis</taxon>
        <taxon>Mucoromycota</taxon>
        <taxon>Mortierellomycotina</taxon>
        <taxon>Mortierellomycetes</taxon>
        <taxon>Mortierellales</taxon>
        <taxon>Mortierellaceae</taxon>
        <taxon>Actinomortierella</taxon>
    </lineage>
</organism>
<keyword evidence="4 9" id="KW-0378">Hydrolase</keyword>
<evidence type="ECO:0000256" key="9">
    <source>
        <dbReference type="RuleBase" id="RU361193"/>
    </source>
</evidence>
<reference evidence="11" key="1">
    <citation type="journal article" date="2020" name="Fungal Divers.">
        <title>Resolving the Mortierellaceae phylogeny through synthesis of multi-gene phylogenetics and phylogenomics.</title>
        <authorList>
            <person name="Vandepol N."/>
            <person name="Liber J."/>
            <person name="Desiro A."/>
            <person name="Na H."/>
            <person name="Kennedy M."/>
            <person name="Barry K."/>
            <person name="Grigoriev I.V."/>
            <person name="Miller A.N."/>
            <person name="O'Donnell K."/>
            <person name="Stajich J.E."/>
            <person name="Bonito G."/>
        </authorList>
    </citation>
    <scope>NUCLEOTIDE SEQUENCE</scope>
    <source>
        <strain evidence="11">BC1065</strain>
    </source>
</reference>
<keyword evidence="5 8" id="KW-1015">Disulfide bond</keyword>
<feature type="binding site" evidence="7">
    <location>
        <position position="498"/>
    </location>
    <ligand>
        <name>Ca(2+)</name>
        <dbReference type="ChEBI" id="CHEBI:29108"/>
    </ligand>
</feature>
<dbReference type="GO" id="GO:0005509">
    <property type="term" value="F:calcium ion binding"/>
    <property type="evidence" value="ECO:0007669"/>
    <property type="project" value="InterPro"/>
</dbReference>
<comment type="similarity">
    <text evidence="3 9">Belongs to the glycosyl hydrolase 47 family.</text>
</comment>
<feature type="active site" description="Proton donor" evidence="6">
    <location>
        <position position="375"/>
    </location>
</feature>
<name>A0A9P6PW55_9FUNG</name>
<dbReference type="PANTHER" id="PTHR11742:SF103">
    <property type="entry name" value="ENDOPLASMIC RETICULUM MANNOSIDASE MNL2-RELATED"/>
    <property type="match status" value="1"/>
</dbReference>
<dbReference type="GO" id="GO:0004571">
    <property type="term" value="F:mannosyl-oligosaccharide 1,2-alpha-mannosidase activity"/>
    <property type="evidence" value="ECO:0007669"/>
    <property type="project" value="InterPro"/>
</dbReference>
<dbReference type="OrthoDB" id="8118055at2759"/>
<dbReference type="Pfam" id="PF01532">
    <property type="entry name" value="Glyco_hydro_47"/>
    <property type="match status" value="1"/>
</dbReference>
<dbReference type="SUPFAM" id="SSF48225">
    <property type="entry name" value="Seven-hairpin glycosidases"/>
    <property type="match status" value="1"/>
</dbReference>
<feature type="active site" evidence="6">
    <location>
        <position position="264"/>
    </location>
</feature>
<dbReference type="InterPro" id="IPR001382">
    <property type="entry name" value="Glyco_hydro_47"/>
</dbReference>
<keyword evidence="7" id="KW-0479">Metal-binding</keyword>
<evidence type="ECO:0000256" key="10">
    <source>
        <dbReference type="SAM" id="MobiDB-lite"/>
    </source>
</evidence>
<dbReference type="GO" id="GO:0036503">
    <property type="term" value="P:ERAD pathway"/>
    <property type="evidence" value="ECO:0007669"/>
    <property type="project" value="UniProtKB-ARBA"/>
</dbReference>
<comment type="cofactor">
    <cofactor evidence="1 7">
        <name>Ca(2+)</name>
        <dbReference type="ChEBI" id="CHEBI:29108"/>
    </cofactor>
</comment>
<feature type="region of interest" description="Disordered" evidence="10">
    <location>
        <begin position="1"/>
        <end position="33"/>
    </location>
</feature>
<dbReference type="GO" id="GO:0005783">
    <property type="term" value="C:endoplasmic reticulum"/>
    <property type="evidence" value="ECO:0007669"/>
    <property type="project" value="TreeGrafter"/>
</dbReference>